<dbReference type="RefSeq" id="WP_286256521.1">
    <property type="nucleotide sequence ID" value="NZ_AP018448.1"/>
</dbReference>
<evidence type="ECO:0000256" key="2">
    <source>
        <dbReference type="ARBA" id="ARBA00022801"/>
    </source>
</evidence>
<evidence type="ECO:0000259" key="5">
    <source>
        <dbReference type="Pfam" id="PF00149"/>
    </source>
</evidence>
<comment type="similarity">
    <text evidence="4">Belongs to the cyclic nucleotide phosphodiesterase class-III family.</text>
</comment>
<evidence type="ECO:0000256" key="3">
    <source>
        <dbReference type="ARBA" id="ARBA00023004"/>
    </source>
</evidence>
<dbReference type="SUPFAM" id="SSF56300">
    <property type="entry name" value="Metallo-dependent phosphatases"/>
    <property type="match status" value="1"/>
</dbReference>
<dbReference type="InterPro" id="IPR029052">
    <property type="entry name" value="Metallo-depent_PP-like"/>
</dbReference>
<feature type="domain" description="Calcineurin-like phosphoesterase" evidence="5">
    <location>
        <begin position="1"/>
        <end position="187"/>
    </location>
</feature>
<keyword evidence="1" id="KW-0479">Metal-binding</keyword>
<protein>
    <submittedName>
        <fullName evidence="6">3',5'-cyclic adenosine monophosphate phosphodiesterase CpdA</fullName>
    </submittedName>
</protein>
<dbReference type="Pfam" id="PF00149">
    <property type="entry name" value="Metallophos"/>
    <property type="match status" value="1"/>
</dbReference>
<dbReference type="PANTHER" id="PTHR42988:SF2">
    <property type="entry name" value="CYCLIC NUCLEOTIDE PHOSPHODIESTERASE CBUA0032-RELATED"/>
    <property type="match status" value="1"/>
</dbReference>
<dbReference type="PANTHER" id="PTHR42988">
    <property type="entry name" value="PHOSPHOHYDROLASE"/>
    <property type="match status" value="1"/>
</dbReference>
<evidence type="ECO:0000313" key="7">
    <source>
        <dbReference type="Proteomes" id="UP001321542"/>
    </source>
</evidence>
<name>A0ABN5VSV5_9ACTN</name>
<evidence type="ECO:0000313" key="6">
    <source>
        <dbReference type="EMBL" id="BBC36261.1"/>
    </source>
</evidence>
<reference evidence="6 7" key="1">
    <citation type="journal article" date="2010" name="ChemBioChem">
        <title>Cloning and characterization of the biosynthetic gene cluster of 16-membered macrolide antibiotic FD-891: involvement of a dual functional cytochrome P450 monooxygenase catalyzing epoxidation and hydroxylation.</title>
        <authorList>
            <person name="Kudo F."/>
            <person name="Motegi A."/>
            <person name="Mizoue K."/>
            <person name="Eguchi T."/>
        </authorList>
    </citation>
    <scope>NUCLEOTIDE SEQUENCE [LARGE SCALE GENOMIC DNA]</scope>
    <source>
        <strain evidence="6 7">A-8890</strain>
    </source>
</reference>
<accession>A0ABN5VSV5</accession>
<proteinExistence type="inferred from homology"/>
<dbReference type="InterPro" id="IPR004843">
    <property type="entry name" value="Calcineurin-like_PHP"/>
</dbReference>
<organism evidence="6 7">
    <name type="scientific">Streptomyces graminofaciens</name>
    <dbReference type="NCBI Taxonomy" id="68212"/>
    <lineage>
        <taxon>Bacteria</taxon>
        <taxon>Bacillati</taxon>
        <taxon>Actinomycetota</taxon>
        <taxon>Actinomycetes</taxon>
        <taxon>Kitasatosporales</taxon>
        <taxon>Streptomycetaceae</taxon>
        <taxon>Streptomyces</taxon>
    </lineage>
</organism>
<keyword evidence="2" id="KW-0378">Hydrolase</keyword>
<dbReference type="InterPro" id="IPR050884">
    <property type="entry name" value="CNP_phosphodiesterase-III"/>
</dbReference>
<dbReference type="Proteomes" id="UP001321542">
    <property type="component" value="Chromosome"/>
</dbReference>
<gene>
    <name evidence="6" type="ORF">SGFS_075550</name>
</gene>
<keyword evidence="7" id="KW-1185">Reference proteome</keyword>
<dbReference type="Gene3D" id="3.60.21.10">
    <property type="match status" value="1"/>
</dbReference>
<evidence type="ECO:0000256" key="4">
    <source>
        <dbReference type="ARBA" id="ARBA00025742"/>
    </source>
</evidence>
<sequence length="252" mass="27497">MLVAHVSDIHIGGSKQSVERAMRVRDYLNGLPTPVDAVVVTGDIADHGLVEEYEIAREAMRYAAPTLVCPGNHDSRPEFRKVLLDHVGRDGAGPVNQTLRIDGLTILLCDSSIPGRHDGHLDDATIDWLESELARAQGPVFVGMHHPPIALGLPSVDAIRLNHPERLERVLRRHDQVKAVLVGHAHTAASAVFAGLPLVVAPGVVSTLMMPSELVLPEEWSEDDALDFERPPAFVLHVFDGERLVSHTRVVL</sequence>
<evidence type="ECO:0000256" key="1">
    <source>
        <dbReference type="ARBA" id="ARBA00022723"/>
    </source>
</evidence>
<keyword evidence="3" id="KW-0408">Iron</keyword>
<reference evidence="6 7" key="2">
    <citation type="journal article" date="2023" name="ChemBioChem">
        <title>Acyltransferase Domain Exchange between Two Independent Type I Polyketide Synthases in the Same Producer Strain of Macrolide Antibiotics.</title>
        <authorList>
            <person name="Kudo F."/>
            <person name="Kishikawa K."/>
            <person name="Tsuboi K."/>
            <person name="Kido T."/>
            <person name="Usui T."/>
            <person name="Hashimoto J."/>
            <person name="Shin-Ya K."/>
            <person name="Miyanaga A."/>
            <person name="Eguchi T."/>
        </authorList>
    </citation>
    <scope>NUCLEOTIDE SEQUENCE [LARGE SCALE GENOMIC DNA]</scope>
    <source>
        <strain evidence="6 7">A-8890</strain>
    </source>
</reference>
<dbReference type="EMBL" id="AP018448">
    <property type="protein sequence ID" value="BBC36261.1"/>
    <property type="molecule type" value="Genomic_DNA"/>
</dbReference>